<reference evidence="2" key="2">
    <citation type="submission" date="2023-02" db="EMBL/GenBank/DDBJ databases">
        <authorList>
            <consortium name="DOE Joint Genome Institute"/>
            <person name="Mondo S.J."/>
            <person name="Chang Y."/>
            <person name="Wang Y."/>
            <person name="Ahrendt S."/>
            <person name="Andreopoulos W."/>
            <person name="Barry K."/>
            <person name="Beard J."/>
            <person name="Benny G.L."/>
            <person name="Blankenship S."/>
            <person name="Bonito G."/>
            <person name="Cuomo C."/>
            <person name="Desiro A."/>
            <person name="Gervers K.A."/>
            <person name="Hundley H."/>
            <person name="Kuo A."/>
            <person name="LaButti K."/>
            <person name="Lang B.F."/>
            <person name="Lipzen A."/>
            <person name="O'Donnell K."/>
            <person name="Pangilinan J."/>
            <person name="Reynolds N."/>
            <person name="Sandor L."/>
            <person name="Smith M.W."/>
            <person name="Tsang A."/>
            <person name="Grigoriev I.V."/>
            <person name="Stajich J.E."/>
            <person name="Spatafora J.W."/>
        </authorList>
    </citation>
    <scope>NUCLEOTIDE SEQUENCE</scope>
    <source>
        <strain evidence="2">RSA 2281</strain>
    </source>
</reference>
<sequence length="152" mass="17249">MHPFSLASEPHFIVHSFCITPCHFQHLDYEPSNEPRFPGTISVNASYSGGCVVVALLKYSFFFLFVLMHSSVSTRSWLCLPSILYPGAWASSTGRFDLCAFFECIRLSIPVPEIILCFSSFFLLLFLYTLFLLAHPLTLFFTSYSYIGIFQG</sequence>
<evidence type="ECO:0000313" key="2">
    <source>
        <dbReference type="EMBL" id="KAI9250161.1"/>
    </source>
</evidence>
<proteinExistence type="predicted"/>
<organism evidence="2 3">
    <name type="scientific">Phascolomyces articulosus</name>
    <dbReference type="NCBI Taxonomy" id="60185"/>
    <lineage>
        <taxon>Eukaryota</taxon>
        <taxon>Fungi</taxon>
        <taxon>Fungi incertae sedis</taxon>
        <taxon>Mucoromycota</taxon>
        <taxon>Mucoromycotina</taxon>
        <taxon>Mucoromycetes</taxon>
        <taxon>Mucorales</taxon>
        <taxon>Lichtheimiaceae</taxon>
        <taxon>Phascolomyces</taxon>
    </lineage>
</organism>
<keyword evidence="3" id="KW-1185">Reference proteome</keyword>
<keyword evidence="1" id="KW-0812">Transmembrane</keyword>
<dbReference type="Proteomes" id="UP001209540">
    <property type="component" value="Unassembled WGS sequence"/>
</dbReference>
<evidence type="ECO:0000313" key="3">
    <source>
        <dbReference type="Proteomes" id="UP001209540"/>
    </source>
</evidence>
<comment type="caution">
    <text evidence="2">The sequence shown here is derived from an EMBL/GenBank/DDBJ whole genome shotgun (WGS) entry which is preliminary data.</text>
</comment>
<name>A0AAD5PAZ7_9FUNG</name>
<keyword evidence="1" id="KW-0472">Membrane</keyword>
<gene>
    <name evidence="2" type="ORF">BDA99DRAFT_212499</name>
</gene>
<feature type="transmembrane region" description="Helical" evidence="1">
    <location>
        <begin position="45"/>
        <end position="67"/>
    </location>
</feature>
<keyword evidence="1" id="KW-1133">Transmembrane helix</keyword>
<dbReference type="AlphaFoldDB" id="A0AAD5PAZ7"/>
<reference evidence="2" key="1">
    <citation type="journal article" date="2022" name="IScience">
        <title>Evolution of zygomycete secretomes and the origins of terrestrial fungal ecologies.</title>
        <authorList>
            <person name="Chang Y."/>
            <person name="Wang Y."/>
            <person name="Mondo S."/>
            <person name="Ahrendt S."/>
            <person name="Andreopoulos W."/>
            <person name="Barry K."/>
            <person name="Beard J."/>
            <person name="Benny G.L."/>
            <person name="Blankenship S."/>
            <person name="Bonito G."/>
            <person name="Cuomo C."/>
            <person name="Desiro A."/>
            <person name="Gervers K.A."/>
            <person name="Hundley H."/>
            <person name="Kuo A."/>
            <person name="LaButti K."/>
            <person name="Lang B.F."/>
            <person name="Lipzen A."/>
            <person name="O'Donnell K."/>
            <person name="Pangilinan J."/>
            <person name="Reynolds N."/>
            <person name="Sandor L."/>
            <person name="Smith M.E."/>
            <person name="Tsang A."/>
            <person name="Grigoriev I.V."/>
            <person name="Stajich J.E."/>
            <person name="Spatafora J.W."/>
        </authorList>
    </citation>
    <scope>NUCLEOTIDE SEQUENCE</scope>
    <source>
        <strain evidence="2">RSA 2281</strain>
    </source>
</reference>
<evidence type="ECO:0000256" key="1">
    <source>
        <dbReference type="SAM" id="Phobius"/>
    </source>
</evidence>
<protein>
    <submittedName>
        <fullName evidence="2">Uncharacterized protein</fullName>
    </submittedName>
</protein>
<feature type="transmembrane region" description="Helical" evidence="1">
    <location>
        <begin position="114"/>
        <end position="134"/>
    </location>
</feature>
<accession>A0AAD5PAZ7</accession>
<dbReference type="EMBL" id="JAIXMP010000033">
    <property type="protein sequence ID" value="KAI9250161.1"/>
    <property type="molecule type" value="Genomic_DNA"/>
</dbReference>